<proteinExistence type="predicted"/>
<sequence length="116" mass="13155">MQRKNFKISSSSYVYQDRRHIKGCKILKLSKSKPLLRLTCSSHGLLAKGAGGWQRGRIRRNGWQVPGNFQFSDKEWGCDPLSSLATGVGHREATLDCFSVNRGGREPGRMRDRYGR</sequence>
<dbReference type="AlphaFoldDB" id="A0A915KNM9"/>
<keyword evidence="1" id="KW-1185">Reference proteome</keyword>
<name>A0A915KNM9_ROMCU</name>
<protein>
    <submittedName>
        <fullName evidence="2">Uncharacterized protein</fullName>
    </submittedName>
</protein>
<dbReference type="WBParaSite" id="nRc.2.0.1.t39362-RA">
    <property type="protein sequence ID" value="nRc.2.0.1.t39362-RA"/>
    <property type="gene ID" value="nRc.2.0.1.g39362"/>
</dbReference>
<evidence type="ECO:0000313" key="1">
    <source>
        <dbReference type="Proteomes" id="UP000887565"/>
    </source>
</evidence>
<organism evidence="1 2">
    <name type="scientific">Romanomermis culicivorax</name>
    <name type="common">Nematode worm</name>
    <dbReference type="NCBI Taxonomy" id="13658"/>
    <lineage>
        <taxon>Eukaryota</taxon>
        <taxon>Metazoa</taxon>
        <taxon>Ecdysozoa</taxon>
        <taxon>Nematoda</taxon>
        <taxon>Enoplea</taxon>
        <taxon>Dorylaimia</taxon>
        <taxon>Mermithida</taxon>
        <taxon>Mermithoidea</taxon>
        <taxon>Mermithidae</taxon>
        <taxon>Romanomermis</taxon>
    </lineage>
</organism>
<accession>A0A915KNM9</accession>
<evidence type="ECO:0000313" key="2">
    <source>
        <dbReference type="WBParaSite" id="nRc.2.0.1.t39362-RA"/>
    </source>
</evidence>
<dbReference type="Proteomes" id="UP000887565">
    <property type="component" value="Unplaced"/>
</dbReference>
<reference evidence="2" key="1">
    <citation type="submission" date="2022-11" db="UniProtKB">
        <authorList>
            <consortium name="WormBaseParasite"/>
        </authorList>
    </citation>
    <scope>IDENTIFICATION</scope>
</reference>